<accession>A0A4Z2D188</accession>
<feature type="transmembrane region" description="Helical" evidence="11">
    <location>
        <begin position="660"/>
        <end position="683"/>
    </location>
</feature>
<sequence length="704" mass="81276">MVATLVMPISALNEISQKWWLGVPLCDIWTIMDVLCCTASILHLVAISIDRYWAITRISYIRGQRKGPIYGMIIIVWILSLAISLPTRFHISRDNNLYNDVYAGECNINKEYAFTIFSTVGAFYLPMIFLISIYARIYYVARKRIQKRHFRSFHSTASKSTGLCFKCVNSQFFKCPLKIYIENSRSLKCNAYLDVISTNSDKEPSLPYFNEDTITCVDRYNVASHSNCLQQQNVMMISNKVQNIETLNKTSIYECNAYANCPSSPLSINKANVRNKLTHIHSPHQNNYDNESCFIDSNIVTFTWDSEKTSRKIAIPNNSLHCSLMSINADYDLTHSISTYHKSNTLDTTKMRMTNTETSLESLDYFNSDYEYKQNDTNHSIKHKLKSYQTIQSENQVQSTRSYQSSGISQSQINLVTSPLLLDFQEVTNHLTCIKYPFSYSIEQSLNTVMFHDHGDYFNDSVHSLNSKNSNLETNNFPISPYLSSCESVITYQSYSLLHYNRCLPLIKSPFCNDVINESEYMNDTTVHDNQIKNNKLIKTNLKESFYNDEFSKTNCYDYNMKSALNSDKQVNDTLFLDKTNEIINYSLLHNIPLNPSKSISTMNVNEVEQQRDRLECSRERKAARTLAIITGCFILCWLPFFLHALIIPFCLSQCNLHRLVGSFFLWLGYLNSLLNPILYTMFAPDFRNAFKKILCGKFNTFNK</sequence>
<dbReference type="InterPro" id="IPR000276">
    <property type="entry name" value="GPCR_Rhodpsn"/>
</dbReference>
<name>A0A4Z2D188_SCHJA</name>
<dbReference type="GO" id="GO:0043410">
    <property type="term" value="P:positive regulation of MAPK cascade"/>
    <property type="evidence" value="ECO:0007669"/>
    <property type="project" value="TreeGrafter"/>
</dbReference>
<evidence type="ECO:0000313" key="13">
    <source>
        <dbReference type="EMBL" id="TNN10242.1"/>
    </source>
</evidence>
<dbReference type="GO" id="GO:0005886">
    <property type="term" value="C:plasma membrane"/>
    <property type="evidence" value="ECO:0007669"/>
    <property type="project" value="UniProtKB-SubCell"/>
</dbReference>
<keyword evidence="4 11" id="KW-1133">Transmembrane helix</keyword>
<proteinExistence type="inferred from homology"/>
<keyword evidence="14" id="KW-1185">Reference proteome</keyword>
<evidence type="ECO:0000256" key="10">
    <source>
        <dbReference type="RuleBase" id="RU000688"/>
    </source>
</evidence>
<evidence type="ECO:0000256" key="9">
    <source>
        <dbReference type="ARBA" id="ARBA00023224"/>
    </source>
</evidence>
<dbReference type="PRINTS" id="PR00237">
    <property type="entry name" value="GPCRRHODOPSN"/>
</dbReference>
<dbReference type="PANTHER" id="PTHR24248">
    <property type="entry name" value="ADRENERGIC RECEPTOR-RELATED G-PROTEIN COUPLED RECEPTOR"/>
    <property type="match status" value="1"/>
</dbReference>
<dbReference type="PANTHER" id="PTHR24248:SF199">
    <property type="entry name" value="IP13425P-RELATED"/>
    <property type="match status" value="1"/>
</dbReference>
<feature type="transmembrane region" description="Helical" evidence="11">
    <location>
        <begin position="28"/>
        <end position="49"/>
    </location>
</feature>
<organism evidence="13 14">
    <name type="scientific">Schistosoma japonicum</name>
    <name type="common">Blood fluke</name>
    <dbReference type="NCBI Taxonomy" id="6182"/>
    <lineage>
        <taxon>Eukaryota</taxon>
        <taxon>Metazoa</taxon>
        <taxon>Spiralia</taxon>
        <taxon>Lophotrochozoa</taxon>
        <taxon>Platyhelminthes</taxon>
        <taxon>Trematoda</taxon>
        <taxon>Digenea</taxon>
        <taxon>Strigeidida</taxon>
        <taxon>Schistosomatoidea</taxon>
        <taxon>Schistosomatidae</taxon>
        <taxon>Schistosoma</taxon>
    </lineage>
</organism>
<evidence type="ECO:0000256" key="7">
    <source>
        <dbReference type="ARBA" id="ARBA00023157"/>
    </source>
</evidence>
<dbReference type="EMBL" id="SKCS01000365">
    <property type="protein sequence ID" value="TNN10242.1"/>
    <property type="molecule type" value="Genomic_DNA"/>
</dbReference>
<feature type="domain" description="G-protein coupled receptors family 1 profile" evidence="12">
    <location>
        <begin position="1"/>
        <end position="680"/>
    </location>
</feature>
<dbReference type="SUPFAM" id="SSF81321">
    <property type="entry name" value="Family A G protein-coupled receptor-like"/>
    <property type="match status" value="1"/>
</dbReference>
<evidence type="ECO:0000259" key="12">
    <source>
        <dbReference type="PROSITE" id="PS50262"/>
    </source>
</evidence>
<dbReference type="GO" id="GO:0004993">
    <property type="term" value="F:G protein-coupled serotonin receptor activity"/>
    <property type="evidence" value="ECO:0007669"/>
    <property type="project" value="UniProtKB-ARBA"/>
</dbReference>
<evidence type="ECO:0000256" key="2">
    <source>
        <dbReference type="ARBA" id="ARBA00022475"/>
    </source>
</evidence>
<dbReference type="OrthoDB" id="5956310at2759"/>
<keyword evidence="9 10" id="KW-0807">Transducer</keyword>
<dbReference type="PROSITE" id="PS50262">
    <property type="entry name" value="G_PROTEIN_RECEP_F1_2"/>
    <property type="match status" value="1"/>
</dbReference>
<reference evidence="13 14" key="1">
    <citation type="submission" date="2019-03" db="EMBL/GenBank/DDBJ databases">
        <title>An improved genome assembly of the fluke Schistosoma japonicum.</title>
        <authorList>
            <person name="Hu W."/>
            <person name="Luo F."/>
            <person name="Yin M."/>
            <person name="Mo X."/>
            <person name="Sun C."/>
            <person name="Wu Q."/>
            <person name="Zhu B."/>
            <person name="Xiang M."/>
            <person name="Wang J."/>
            <person name="Wang Y."/>
            <person name="Zhang T."/>
            <person name="Xu B."/>
            <person name="Zheng H."/>
            <person name="Feng Z."/>
        </authorList>
    </citation>
    <scope>NUCLEOTIDE SEQUENCE [LARGE SCALE GENOMIC DNA]</scope>
    <source>
        <strain evidence="13">HuSjv2</strain>
        <tissue evidence="13">Worms</tissue>
    </source>
</reference>
<evidence type="ECO:0000256" key="1">
    <source>
        <dbReference type="ARBA" id="ARBA00004651"/>
    </source>
</evidence>
<keyword evidence="3 10" id="KW-0812">Transmembrane</keyword>
<evidence type="ECO:0000256" key="6">
    <source>
        <dbReference type="ARBA" id="ARBA00023136"/>
    </source>
</evidence>
<dbReference type="PROSITE" id="PS00237">
    <property type="entry name" value="G_PROTEIN_RECEP_F1_1"/>
    <property type="match status" value="1"/>
</dbReference>
<evidence type="ECO:0000256" key="3">
    <source>
        <dbReference type="ARBA" id="ARBA00022692"/>
    </source>
</evidence>
<feature type="transmembrane region" description="Helical" evidence="11">
    <location>
        <begin position="69"/>
        <end position="92"/>
    </location>
</feature>
<dbReference type="Pfam" id="PF00001">
    <property type="entry name" value="7tm_1"/>
    <property type="match status" value="2"/>
</dbReference>
<dbReference type="STRING" id="6182.A0A4Z2D188"/>
<keyword evidence="8 10" id="KW-0675">Receptor</keyword>
<evidence type="ECO:0000313" key="14">
    <source>
        <dbReference type="Proteomes" id="UP000311919"/>
    </source>
</evidence>
<feature type="transmembrane region" description="Helical" evidence="11">
    <location>
        <begin position="112"/>
        <end position="139"/>
    </location>
</feature>
<protein>
    <submittedName>
        <fullName evidence="13">5-hydroxytryptamine receptor</fullName>
    </submittedName>
</protein>
<keyword evidence="5 10" id="KW-0297">G-protein coupled receptor</keyword>
<evidence type="ECO:0000256" key="8">
    <source>
        <dbReference type="ARBA" id="ARBA00023170"/>
    </source>
</evidence>
<evidence type="ECO:0000256" key="11">
    <source>
        <dbReference type="SAM" id="Phobius"/>
    </source>
</evidence>
<evidence type="ECO:0000256" key="5">
    <source>
        <dbReference type="ARBA" id="ARBA00023040"/>
    </source>
</evidence>
<keyword evidence="7" id="KW-1015">Disulfide bond</keyword>
<comment type="subcellular location">
    <subcellularLocation>
        <location evidence="1">Cell membrane</location>
        <topology evidence="1">Multi-pass membrane protein</topology>
    </subcellularLocation>
</comment>
<keyword evidence="6 11" id="KW-0472">Membrane</keyword>
<comment type="caution">
    <text evidence="13">The sequence shown here is derived from an EMBL/GenBank/DDBJ whole genome shotgun (WGS) entry which is preliminary data.</text>
</comment>
<dbReference type="Gene3D" id="1.20.1070.10">
    <property type="entry name" value="Rhodopsin 7-helix transmembrane proteins"/>
    <property type="match status" value="2"/>
</dbReference>
<dbReference type="AlphaFoldDB" id="A0A4Z2D188"/>
<dbReference type="InterPro" id="IPR017452">
    <property type="entry name" value="GPCR_Rhodpsn_7TM"/>
</dbReference>
<dbReference type="GO" id="GO:0071880">
    <property type="term" value="P:adenylate cyclase-activating adrenergic receptor signaling pathway"/>
    <property type="evidence" value="ECO:0007669"/>
    <property type="project" value="TreeGrafter"/>
</dbReference>
<feature type="transmembrane region" description="Helical" evidence="11">
    <location>
        <begin position="627"/>
        <end position="648"/>
    </location>
</feature>
<comment type="similarity">
    <text evidence="10">Belongs to the G-protein coupled receptor 1 family.</text>
</comment>
<evidence type="ECO:0000256" key="4">
    <source>
        <dbReference type="ARBA" id="ARBA00022989"/>
    </source>
</evidence>
<gene>
    <name evidence="13" type="ORF">EWB00_005569</name>
</gene>
<dbReference type="Proteomes" id="UP000311919">
    <property type="component" value="Unassembled WGS sequence"/>
</dbReference>
<keyword evidence="2" id="KW-1003">Cell membrane</keyword>